<proteinExistence type="predicted"/>
<keyword evidence="2" id="KW-1185">Reference proteome</keyword>
<reference evidence="1" key="2">
    <citation type="submission" date="2023-05" db="EMBL/GenBank/DDBJ databases">
        <authorList>
            <person name="Schelkunov M.I."/>
        </authorList>
    </citation>
    <scope>NUCLEOTIDE SEQUENCE</scope>
    <source>
        <strain evidence="1">Hsosn_3</strain>
        <tissue evidence="1">Leaf</tissue>
    </source>
</reference>
<dbReference type="SUPFAM" id="SSF117281">
    <property type="entry name" value="Kelch motif"/>
    <property type="match status" value="1"/>
</dbReference>
<evidence type="ECO:0000313" key="2">
    <source>
        <dbReference type="Proteomes" id="UP001237642"/>
    </source>
</evidence>
<gene>
    <name evidence="1" type="ORF">POM88_052196</name>
</gene>
<sequence>MKSGGSKVDKASSSSGLELRSDDDTRHFLFMFFRREDHVYLLYRIDIDDCFEKDPLEEVPLSPLIVFSNKSLTTNSYFAFAFLEPYFYFIGGDKNKIFTITKSQLLKMDHSKKQRGSDILQPLGSSMNGTKLYLLAFTFQNKLYVISKGYFPLLQQIGTIYIDFEVYSPETNSWIYLGNKPLRESCVKSHLVHHDMVYFTTTADVVLSFNLVDEKRVSIFDPYGVLVRCPEFFPRPRPNFDTDIQIIGDVVFGGIYFHQKSFFDICASPSLIPSDDMFLRPSLTHDEPFYNQIYTVPRQLRRHFSLCSKSLVTIDNDKGIICIIIYGNQPWDQLANYAVLNFFRVNGDSYQGDIIREPEEEQEVGKELVLPFHWTHLFYYAHDKDGQHINFFKADFLFATFMPIDTNKQVTPGVIYSSIIA</sequence>
<dbReference type="AlphaFoldDB" id="A0AAD8GTL1"/>
<dbReference type="InterPro" id="IPR015915">
    <property type="entry name" value="Kelch-typ_b-propeller"/>
</dbReference>
<reference evidence="1" key="1">
    <citation type="submission" date="2023-02" db="EMBL/GenBank/DDBJ databases">
        <title>Genome of toxic invasive species Heracleum sosnowskyi carries increased number of genes despite the absence of recent whole-genome duplications.</title>
        <authorList>
            <person name="Schelkunov M."/>
            <person name="Shtratnikova V."/>
            <person name="Makarenko M."/>
            <person name="Klepikova A."/>
            <person name="Omelchenko D."/>
            <person name="Novikova G."/>
            <person name="Obukhova E."/>
            <person name="Bogdanov V."/>
            <person name="Penin A."/>
            <person name="Logacheva M."/>
        </authorList>
    </citation>
    <scope>NUCLEOTIDE SEQUENCE</scope>
    <source>
        <strain evidence="1">Hsosn_3</strain>
        <tissue evidence="1">Leaf</tissue>
    </source>
</reference>
<accession>A0AAD8GTL1</accession>
<dbReference type="Proteomes" id="UP001237642">
    <property type="component" value="Unassembled WGS sequence"/>
</dbReference>
<comment type="caution">
    <text evidence="1">The sequence shown here is derived from an EMBL/GenBank/DDBJ whole genome shotgun (WGS) entry which is preliminary data.</text>
</comment>
<protein>
    <submittedName>
        <fullName evidence="1">Uncharacterized protein</fullName>
    </submittedName>
</protein>
<organism evidence="1 2">
    <name type="scientific">Heracleum sosnowskyi</name>
    <dbReference type="NCBI Taxonomy" id="360622"/>
    <lineage>
        <taxon>Eukaryota</taxon>
        <taxon>Viridiplantae</taxon>
        <taxon>Streptophyta</taxon>
        <taxon>Embryophyta</taxon>
        <taxon>Tracheophyta</taxon>
        <taxon>Spermatophyta</taxon>
        <taxon>Magnoliopsida</taxon>
        <taxon>eudicotyledons</taxon>
        <taxon>Gunneridae</taxon>
        <taxon>Pentapetalae</taxon>
        <taxon>asterids</taxon>
        <taxon>campanulids</taxon>
        <taxon>Apiales</taxon>
        <taxon>Apiaceae</taxon>
        <taxon>Apioideae</taxon>
        <taxon>apioid superclade</taxon>
        <taxon>Tordylieae</taxon>
        <taxon>Tordyliinae</taxon>
        <taxon>Heracleum</taxon>
    </lineage>
</organism>
<dbReference type="EMBL" id="JAUIZM010000012">
    <property type="protein sequence ID" value="KAK1353831.1"/>
    <property type="molecule type" value="Genomic_DNA"/>
</dbReference>
<evidence type="ECO:0000313" key="1">
    <source>
        <dbReference type="EMBL" id="KAK1353831.1"/>
    </source>
</evidence>
<name>A0AAD8GTL1_9APIA</name>